<evidence type="ECO:0000313" key="8">
    <source>
        <dbReference type="EMBL" id="MBD2844636.1"/>
    </source>
</evidence>
<dbReference type="InterPro" id="IPR051313">
    <property type="entry name" value="Bact_iron-sidero_bind"/>
</dbReference>
<evidence type="ECO:0000256" key="4">
    <source>
        <dbReference type="ARBA" id="ARBA00022729"/>
    </source>
</evidence>
<dbReference type="SUPFAM" id="SSF53807">
    <property type="entry name" value="Helical backbone' metal receptor"/>
    <property type="match status" value="1"/>
</dbReference>
<keyword evidence="9" id="KW-1185">Reference proteome</keyword>
<keyword evidence="4 6" id="KW-0732">Signal</keyword>
<sequence>MRNFLIVLLTSLALALVLSACGSGDTPPESGGGAAQENHIEQIAPSADNDDLHQAEHSDDAAGEPEMREFEHGKGVSRIPVHPERIVAIQYTGAMLALGVKPVGADNEWAQYPLLRDEWTDIPHVGDPWTGLNLEKIVALEPDLIVTHVEDTYEELSKIAPTLWIPWLTYDPPQQIELFGEILGRQEEAAAWLERFEHKVMQTKAEVETIIDPEETVAIVNIRPQNLFVYGNKAMGGYVIYELLGLKAPPLIRREVLDKGLGQLEISLELLPTYADANRLFVSVLEQEGGAERAEEIRAGGVWQALPAARDKRISSLDWNTFFTTDPISTMKQLDAFVELLRARQPD</sequence>
<evidence type="ECO:0000256" key="3">
    <source>
        <dbReference type="ARBA" id="ARBA00022448"/>
    </source>
</evidence>
<proteinExistence type="inferred from homology"/>
<comment type="subcellular location">
    <subcellularLocation>
        <location evidence="1">Cell envelope</location>
    </subcellularLocation>
</comment>
<feature type="chain" id="PRO_5038657677" evidence="6">
    <location>
        <begin position="21"/>
        <end position="347"/>
    </location>
</feature>
<dbReference type="PROSITE" id="PS50983">
    <property type="entry name" value="FE_B12_PBP"/>
    <property type="match status" value="1"/>
</dbReference>
<evidence type="ECO:0000256" key="5">
    <source>
        <dbReference type="SAM" id="MobiDB-lite"/>
    </source>
</evidence>
<dbReference type="PANTHER" id="PTHR30532:SF26">
    <property type="entry name" value="IRON(3+)-HYDROXAMATE-BINDING PROTEIN FHUD"/>
    <property type="match status" value="1"/>
</dbReference>
<dbReference type="Proteomes" id="UP000621560">
    <property type="component" value="Unassembled WGS sequence"/>
</dbReference>
<dbReference type="InterPro" id="IPR002491">
    <property type="entry name" value="ABC_transptr_periplasmic_BD"/>
</dbReference>
<dbReference type="GO" id="GO:0030288">
    <property type="term" value="C:outer membrane-bounded periplasmic space"/>
    <property type="evidence" value="ECO:0007669"/>
    <property type="project" value="TreeGrafter"/>
</dbReference>
<dbReference type="PANTHER" id="PTHR30532">
    <property type="entry name" value="IRON III DICITRATE-BINDING PERIPLASMIC PROTEIN"/>
    <property type="match status" value="1"/>
</dbReference>
<reference evidence="8" key="1">
    <citation type="submission" date="2020-09" db="EMBL/GenBank/DDBJ databases">
        <title>A novel bacterium of genus Paenibacillus, isolated from South China Sea.</title>
        <authorList>
            <person name="Huang H."/>
            <person name="Mo K."/>
            <person name="Hu Y."/>
        </authorList>
    </citation>
    <scope>NUCLEOTIDE SEQUENCE</scope>
    <source>
        <strain evidence="8">IB182496</strain>
    </source>
</reference>
<name>A0A927GQU6_9BACL</name>
<evidence type="ECO:0000256" key="1">
    <source>
        <dbReference type="ARBA" id="ARBA00004196"/>
    </source>
</evidence>
<feature type="domain" description="Fe/B12 periplasmic-binding" evidence="7">
    <location>
        <begin position="85"/>
        <end position="345"/>
    </location>
</feature>
<evidence type="ECO:0000256" key="6">
    <source>
        <dbReference type="SAM" id="SignalP"/>
    </source>
</evidence>
<dbReference type="RefSeq" id="WP_190915471.1">
    <property type="nucleotide sequence ID" value="NZ_JACXIZ010000011.1"/>
</dbReference>
<feature type="compositionally biased region" description="Basic and acidic residues" evidence="5">
    <location>
        <begin position="50"/>
        <end position="74"/>
    </location>
</feature>
<organism evidence="8 9">
    <name type="scientific">Paenibacillus sabuli</name>
    <dbReference type="NCBI Taxonomy" id="2772509"/>
    <lineage>
        <taxon>Bacteria</taxon>
        <taxon>Bacillati</taxon>
        <taxon>Bacillota</taxon>
        <taxon>Bacilli</taxon>
        <taxon>Bacillales</taxon>
        <taxon>Paenibacillaceae</taxon>
        <taxon>Paenibacillus</taxon>
    </lineage>
</organism>
<dbReference type="GO" id="GO:1901678">
    <property type="term" value="P:iron coordination entity transport"/>
    <property type="evidence" value="ECO:0007669"/>
    <property type="project" value="UniProtKB-ARBA"/>
</dbReference>
<comment type="caution">
    <text evidence="8">The sequence shown here is derived from an EMBL/GenBank/DDBJ whole genome shotgun (WGS) entry which is preliminary data.</text>
</comment>
<dbReference type="Pfam" id="PF01497">
    <property type="entry name" value="Peripla_BP_2"/>
    <property type="match status" value="1"/>
</dbReference>
<evidence type="ECO:0000313" key="9">
    <source>
        <dbReference type="Proteomes" id="UP000621560"/>
    </source>
</evidence>
<feature type="signal peptide" evidence="6">
    <location>
        <begin position="1"/>
        <end position="20"/>
    </location>
</feature>
<dbReference type="AlphaFoldDB" id="A0A927GQU6"/>
<evidence type="ECO:0000256" key="2">
    <source>
        <dbReference type="ARBA" id="ARBA00008814"/>
    </source>
</evidence>
<evidence type="ECO:0000259" key="7">
    <source>
        <dbReference type="PROSITE" id="PS50983"/>
    </source>
</evidence>
<gene>
    <name evidence="8" type="ORF">IDH44_05495</name>
</gene>
<comment type="similarity">
    <text evidence="2">Belongs to the bacterial solute-binding protein 8 family.</text>
</comment>
<protein>
    <submittedName>
        <fullName evidence="8">ABC transporter substrate-binding protein</fullName>
    </submittedName>
</protein>
<keyword evidence="3" id="KW-0813">Transport</keyword>
<dbReference type="Gene3D" id="3.40.50.1980">
    <property type="entry name" value="Nitrogenase molybdenum iron protein domain"/>
    <property type="match status" value="2"/>
</dbReference>
<feature type="region of interest" description="Disordered" evidence="5">
    <location>
        <begin position="47"/>
        <end position="75"/>
    </location>
</feature>
<dbReference type="PROSITE" id="PS51257">
    <property type="entry name" value="PROKAR_LIPOPROTEIN"/>
    <property type="match status" value="1"/>
</dbReference>
<dbReference type="EMBL" id="JACXIZ010000011">
    <property type="protein sequence ID" value="MBD2844636.1"/>
    <property type="molecule type" value="Genomic_DNA"/>
</dbReference>
<accession>A0A927GQU6</accession>